<keyword evidence="4" id="KW-0238">DNA-binding</keyword>
<dbReference type="EMBL" id="BMAO01021165">
    <property type="protein sequence ID" value="GFQ72465.1"/>
    <property type="molecule type" value="Genomic_DNA"/>
</dbReference>
<evidence type="ECO:0000256" key="2">
    <source>
        <dbReference type="ARBA" id="ARBA00022441"/>
    </source>
</evidence>
<dbReference type="GO" id="GO:0032196">
    <property type="term" value="P:transposition"/>
    <property type="evidence" value="ECO:0007669"/>
    <property type="project" value="UniProtKB-KW"/>
</dbReference>
<evidence type="ECO:0000256" key="3">
    <source>
        <dbReference type="ARBA" id="ARBA00022578"/>
    </source>
</evidence>
<dbReference type="SUPFAM" id="SSF117281">
    <property type="entry name" value="Kelch motif"/>
    <property type="match status" value="1"/>
</dbReference>
<reference evidence="7" key="1">
    <citation type="submission" date="2020-07" db="EMBL/GenBank/DDBJ databases">
        <title>Multicomponent nature underlies the extraordinary mechanical properties of spider dragline silk.</title>
        <authorList>
            <person name="Kono N."/>
            <person name="Nakamura H."/>
            <person name="Mori M."/>
            <person name="Yoshida Y."/>
            <person name="Ohtoshi R."/>
            <person name="Malay A.D."/>
            <person name="Moran D.A.P."/>
            <person name="Tomita M."/>
            <person name="Numata K."/>
            <person name="Arakawa K."/>
        </authorList>
    </citation>
    <scope>NUCLEOTIDE SEQUENCE</scope>
</reference>
<keyword evidence="3" id="KW-0815">Transposition</keyword>
<accession>A0A8X6I7Z0</accession>
<protein>
    <submittedName>
        <fullName evidence="7">Transposase for insertion sequence element IS257 in transposon Tn4003</fullName>
    </submittedName>
</protein>
<dbReference type="InterPro" id="IPR032874">
    <property type="entry name" value="DDE_dom"/>
</dbReference>
<dbReference type="Pfam" id="PF13610">
    <property type="entry name" value="DDE_Tnp_IS240"/>
    <property type="match status" value="1"/>
</dbReference>
<dbReference type="InterPro" id="IPR036397">
    <property type="entry name" value="RNaseH_sf"/>
</dbReference>
<keyword evidence="2" id="KW-0880">Kelch repeat</keyword>
<keyword evidence="8" id="KW-1185">Reference proteome</keyword>
<dbReference type="OrthoDB" id="8299812at2759"/>
<dbReference type="GO" id="GO:0003677">
    <property type="term" value="F:DNA binding"/>
    <property type="evidence" value="ECO:0007669"/>
    <property type="project" value="UniProtKB-KW"/>
</dbReference>
<keyword evidence="5" id="KW-0233">DNA recombination</keyword>
<dbReference type="InterPro" id="IPR052183">
    <property type="entry name" value="IS_Transposase"/>
</dbReference>
<dbReference type="NCBIfam" id="NF033587">
    <property type="entry name" value="transpos_IS6"/>
    <property type="match status" value="1"/>
</dbReference>
<evidence type="ECO:0000256" key="4">
    <source>
        <dbReference type="ARBA" id="ARBA00023125"/>
    </source>
</evidence>
<dbReference type="Pfam" id="PF01344">
    <property type="entry name" value="Kelch_1"/>
    <property type="match status" value="1"/>
</dbReference>
<dbReference type="PANTHER" id="PTHR35528:SF3">
    <property type="entry name" value="BLL1675 PROTEIN"/>
    <property type="match status" value="1"/>
</dbReference>
<dbReference type="InterPro" id="IPR012337">
    <property type="entry name" value="RNaseH-like_sf"/>
</dbReference>
<dbReference type="Gene3D" id="3.30.420.10">
    <property type="entry name" value="Ribonuclease H-like superfamily/Ribonuclease H"/>
    <property type="match status" value="1"/>
</dbReference>
<dbReference type="InterPro" id="IPR047930">
    <property type="entry name" value="Transpos_IS6"/>
</dbReference>
<dbReference type="InterPro" id="IPR006652">
    <property type="entry name" value="Kelch_1"/>
</dbReference>
<dbReference type="AlphaFoldDB" id="A0A8X6I7Z0"/>
<sequence>MISIRGAKVDHATLQRWVIRFVPLIDESVRKRKKQVGSSWRMDETYIKLNGKWVYLYRALDSLGNTVDFLLCARRDKSAALAFFRKAFRENDLPEKVVIDKSGSNTAALDDLNREISEDRRIMVFQIKYLNNIVEQDHRFIKKRIRPMLGFKSFHSAKITITGIENIHIYDDETGSWTTHTASEARENAEVAVVGKKAIFFGGYDFNGKSSKIDIYDDETGRWSTHTASEGQYGGKVKVVDKKAIFFKGWGERSNGRSRQIDIYDDEKGTWTTHATREARDTVAVVGKKAIFFGGEPSSQIEIYNYETGSWTAHTASEARSFIAVAVVGKKAIFFGGEKYPGQYSAQVDIYDDETGRWTVLSHL</sequence>
<dbReference type="PANTHER" id="PTHR35528">
    <property type="entry name" value="BLL1675 PROTEIN"/>
    <property type="match status" value="1"/>
</dbReference>
<evidence type="ECO:0000313" key="7">
    <source>
        <dbReference type="EMBL" id="GFQ72465.1"/>
    </source>
</evidence>
<dbReference type="InterPro" id="IPR015915">
    <property type="entry name" value="Kelch-typ_b-propeller"/>
</dbReference>
<evidence type="ECO:0000259" key="6">
    <source>
        <dbReference type="Pfam" id="PF13610"/>
    </source>
</evidence>
<comment type="caution">
    <text evidence="7">The sequence shown here is derived from an EMBL/GenBank/DDBJ whole genome shotgun (WGS) entry which is preliminary data.</text>
</comment>
<dbReference type="Proteomes" id="UP000887116">
    <property type="component" value="Unassembled WGS sequence"/>
</dbReference>
<feature type="domain" description="DDE" evidence="6">
    <location>
        <begin position="38"/>
        <end position="169"/>
    </location>
</feature>
<dbReference type="GO" id="GO:0006310">
    <property type="term" value="P:DNA recombination"/>
    <property type="evidence" value="ECO:0007669"/>
    <property type="project" value="UniProtKB-KW"/>
</dbReference>
<dbReference type="SUPFAM" id="SSF53098">
    <property type="entry name" value="Ribonuclease H-like"/>
    <property type="match status" value="1"/>
</dbReference>
<organism evidence="7 8">
    <name type="scientific">Trichonephila clavata</name>
    <name type="common">Joro spider</name>
    <name type="synonym">Nephila clavata</name>
    <dbReference type="NCBI Taxonomy" id="2740835"/>
    <lineage>
        <taxon>Eukaryota</taxon>
        <taxon>Metazoa</taxon>
        <taxon>Ecdysozoa</taxon>
        <taxon>Arthropoda</taxon>
        <taxon>Chelicerata</taxon>
        <taxon>Arachnida</taxon>
        <taxon>Araneae</taxon>
        <taxon>Araneomorphae</taxon>
        <taxon>Entelegynae</taxon>
        <taxon>Araneoidea</taxon>
        <taxon>Nephilidae</taxon>
        <taxon>Trichonephila</taxon>
    </lineage>
</organism>
<proteinExistence type="predicted"/>
<comment type="function">
    <text evidence="1">Involved in the transposition of the insertion sequence.</text>
</comment>
<dbReference type="Gene3D" id="2.120.10.80">
    <property type="entry name" value="Kelch-type beta propeller"/>
    <property type="match status" value="2"/>
</dbReference>
<name>A0A8X6I7Z0_TRICU</name>
<gene>
    <name evidence="7" type="ORF">TNCT_507641</name>
</gene>
<evidence type="ECO:0000256" key="5">
    <source>
        <dbReference type="ARBA" id="ARBA00023172"/>
    </source>
</evidence>
<evidence type="ECO:0000256" key="1">
    <source>
        <dbReference type="ARBA" id="ARBA00002286"/>
    </source>
</evidence>
<evidence type="ECO:0000313" key="8">
    <source>
        <dbReference type="Proteomes" id="UP000887116"/>
    </source>
</evidence>